<dbReference type="Proteomes" id="UP000054350">
    <property type="component" value="Unassembled WGS sequence"/>
</dbReference>
<dbReference type="VEuPathDB" id="FungiDB:AMAG_20665"/>
<reference evidence="1 2" key="1">
    <citation type="submission" date="2009-11" db="EMBL/GenBank/DDBJ databases">
        <title>Annotation of Allomyces macrogynus ATCC 38327.</title>
        <authorList>
            <consortium name="The Broad Institute Genome Sequencing Platform"/>
            <person name="Russ C."/>
            <person name="Cuomo C."/>
            <person name="Burger G."/>
            <person name="Gray M.W."/>
            <person name="Holland P.W.H."/>
            <person name="King N."/>
            <person name="Lang F.B.F."/>
            <person name="Roger A.J."/>
            <person name="Ruiz-Trillo I."/>
            <person name="Young S.K."/>
            <person name="Zeng Q."/>
            <person name="Gargeya S."/>
            <person name="Fitzgerald M."/>
            <person name="Haas B."/>
            <person name="Abouelleil A."/>
            <person name="Alvarado L."/>
            <person name="Arachchi H.M."/>
            <person name="Berlin A."/>
            <person name="Chapman S.B."/>
            <person name="Gearin G."/>
            <person name="Goldberg J."/>
            <person name="Griggs A."/>
            <person name="Gujja S."/>
            <person name="Hansen M."/>
            <person name="Heiman D."/>
            <person name="Howarth C."/>
            <person name="Larimer J."/>
            <person name="Lui A."/>
            <person name="MacDonald P.J.P."/>
            <person name="McCowen C."/>
            <person name="Montmayeur A."/>
            <person name="Murphy C."/>
            <person name="Neiman D."/>
            <person name="Pearson M."/>
            <person name="Priest M."/>
            <person name="Roberts A."/>
            <person name="Saif S."/>
            <person name="Shea T."/>
            <person name="Sisk P."/>
            <person name="Stolte C."/>
            <person name="Sykes S."/>
            <person name="Wortman J."/>
            <person name="Nusbaum C."/>
            <person name="Birren B."/>
        </authorList>
    </citation>
    <scope>NUCLEOTIDE SEQUENCE [LARGE SCALE GENOMIC DNA]</scope>
    <source>
        <strain evidence="1 2">ATCC 38327</strain>
    </source>
</reference>
<sequence>MTAGNLTRVAVVGVCAAAEGRVLANVTAANKEELPKVVRASPDIKMNPFDGVMVASWIGDSMVALALTPVYPLCVLP</sequence>
<keyword evidence="2" id="KW-1185">Reference proteome</keyword>
<reference evidence="2" key="2">
    <citation type="submission" date="2009-11" db="EMBL/GenBank/DDBJ databases">
        <title>The Genome Sequence of Allomyces macrogynus strain ATCC 38327.</title>
        <authorList>
            <consortium name="The Broad Institute Genome Sequencing Platform"/>
            <person name="Russ C."/>
            <person name="Cuomo C."/>
            <person name="Shea T."/>
            <person name="Young S.K."/>
            <person name="Zeng Q."/>
            <person name="Koehrsen M."/>
            <person name="Haas B."/>
            <person name="Borodovsky M."/>
            <person name="Guigo R."/>
            <person name="Alvarado L."/>
            <person name="Berlin A."/>
            <person name="Borenstein D."/>
            <person name="Chen Z."/>
            <person name="Engels R."/>
            <person name="Freedman E."/>
            <person name="Gellesch M."/>
            <person name="Goldberg J."/>
            <person name="Griggs A."/>
            <person name="Gujja S."/>
            <person name="Heiman D."/>
            <person name="Hepburn T."/>
            <person name="Howarth C."/>
            <person name="Jen D."/>
            <person name="Larson L."/>
            <person name="Lewis B."/>
            <person name="Mehta T."/>
            <person name="Park D."/>
            <person name="Pearson M."/>
            <person name="Roberts A."/>
            <person name="Saif S."/>
            <person name="Shenoy N."/>
            <person name="Sisk P."/>
            <person name="Stolte C."/>
            <person name="Sykes S."/>
            <person name="Walk T."/>
            <person name="White J."/>
            <person name="Yandava C."/>
            <person name="Burger G."/>
            <person name="Gray M.W."/>
            <person name="Holland P.W.H."/>
            <person name="King N."/>
            <person name="Lang F.B.F."/>
            <person name="Roger A.J."/>
            <person name="Ruiz-Trillo I."/>
            <person name="Lander E."/>
            <person name="Nusbaum C."/>
        </authorList>
    </citation>
    <scope>NUCLEOTIDE SEQUENCE [LARGE SCALE GENOMIC DNA]</scope>
    <source>
        <strain evidence="2">ATCC 38327</strain>
    </source>
</reference>
<evidence type="ECO:0000313" key="1">
    <source>
        <dbReference type="EMBL" id="KNE73005.1"/>
    </source>
</evidence>
<organism evidence="1 2">
    <name type="scientific">Allomyces macrogynus (strain ATCC 38327)</name>
    <name type="common">Allomyces javanicus var. macrogynus</name>
    <dbReference type="NCBI Taxonomy" id="578462"/>
    <lineage>
        <taxon>Eukaryota</taxon>
        <taxon>Fungi</taxon>
        <taxon>Fungi incertae sedis</taxon>
        <taxon>Blastocladiomycota</taxon>
        <taxon>Blastocladiomycetes</taxon>
        <taxon>Blastocladiales</taxon>
        <taxon>Blastocladiaceae</taxon>
        <taxon>Allomyces</taxon>
    </lineage>
</organism>
<proteinExistence type="predicted"/>
<dbReference type="EMBL" id="GG745386">
    <property type="protein sequence ID" value="KNE73005.1"/>
    <property type="molecule type" value="Genomic_DNA"/>
</dbReference>
<accession>A0A0L0TEB2</accession>
<protein>
    <submittedName>
        <fullName evidence="1">Uncharacterized protein</fullName>
    </submittedName>
</protein>
<evidence type="ECO:0000313" key="2">
    <source>
        <dbReference type="Proteomes" id="UP000054350"/>
    </source>
</evidence>
<gene>
    <name evidence="1" type="ORF">AMAG_20665</name>
</gene>
<name>A0A0L0TEB2_ALLM3</name>
<dbReference type="AlphaFoldDB" id="A0A0L0TEB2"/>